<gene>
    <name evidence="3" type="ORF">CAEBREN_05532</name>
</gene>
<dbReference type="AlphaFoldDB" id="G0PAB8"/>
<feature type="region of interest" description="Disordered" evidence="2">
    <location>
        <begin position="432"/>
        <end position="506"/>
    </location>
</feature>
<protein>
    <submittedName>
        <fullName evidence="3">Uncharacterized protein</fullName>
    </submittedName>
</protein>
<name>G0PAB8_CAEBE</name>
<dbReference type="Proteomes" id="UP000008068">
    <property type="component" value="Unassembled WGS sequence"/>
</dbReference>
<evidence type="ECO:0000313" key="4">
    <source>
        <dbReference type="Proteomes" id="UP000008068"/>
    </source>
</evidence>
<feature type="compositionally biased region" description="Basic and acidic residues" evidence="2">
    <location>
        <begin position="302"/>
        <end position="318"/>
    </location>
</feature>
<feature type="compositionally biased region" description="Low complexity" evidence="2">
    <location>
        <begin position="435"/>
        <end position="450"/>
    </location>
</feature>
<keyword evidence="4" id="KW-1185">Reference proteome</keyword>
<sequence length="506" mass="58581">MNGNSNYRFKHCCHPSNTLVPIQPMALPMPYPPVLPLLTPPPPPPPLYPFNQHHFNNGNGSYYWKNGYSYPGVNQQLMTNQENVVWQQRANDGITKNENKKLKAKDRQIEELLAKVASLEKRAQENAELRAKLQEVGELEAKKQDLELQEFNLEISKLERAESDSLKEQLEESEKSRMKAEEMVRMWESCYYHDVEKILKQNEDKHQNTIRMQHLEERMEDSEGSVEDWLELDEKDKKIREVEDENVDLRMKVRRFEEKYYMPGNRNDHFGREYDKDGTKMSKTMRRMEKKIEKLEDDLDSEKDRRRAAEEALDGERKAIPQKVKDAMAKERRQYELQIHEKESLLRMATAKVRELESGNPRDGPTNEAMLHAFVEVQVVRTSNQILEKKIKEIEDQIAAKEGEWNWERNELRSRLAIFEAHFGAAHQVNGGVEQQQPQSPPASRRQSASVSGRSSVAQQANGGTAPKSQAPRRRRAAPGSGPSGTSEPEVRRSTRKRVAVNKPSF</sequence>
<evidence type="ECO:0000313" key="3">
    <source>
        <dbReference type="EMBL" id="EGT49267.1"/>
    </source>
</evidence>
<dbReference type="HOGENOM" id="CLU_538873_0_0_1"/>
<evidence type="ECO:0000256" key="1">
    <source>
        <dbReference type="SAM" id="Coils"/>
    </source>
</evidence>
<keyword evidence="1" id="KW-0175">Coiled coil</keyword>
<feature type="coiled-coil region" evidence="1">
    <location>
        <begin position="95"/>
        <end position="183"/>
    </location>
</feature>
<reference evidence="4" key="1">
    <citation type="submission" date="2011-07" db="EMBL/GenBank/DDBJ databases">
        <authorList>
            <consortium name="Caenorhabditis brenneri Sequencing and Analysis Consortium"/>
            <person name="Wilson R.K."/>
        </authorList>
    </citation>
    <scope>NUCLEOTIDE SEQUENCE [LARGE SCALE GENOMIC DNA]</scope>
    <source>
        <strain evidence="4">PB2801</strain>
    </source>
</reference>
<dbReference type="EMBL" id="GL380176">
    <property type="protein sequence ID" value="EGT49267.1"/>
    <property type="molecule type" value="Genomic_DNA"/>
</dbReference>
<feature type="compositionally biased region" description="Polar residues" evidence="2">
    <location>
        <begin position="451"/>
        <end position="463"/>
    </location>
</feature>
<feature type="coiled-coil region" evidence="1">
    <location>
        <begin position="377"/>
        <end position="404"/>
    </location>
</feature>
<feature type="region of interest" description="Disordered" evidence="2">
    <location>
        <begin position="296"/>
        <end position="318"/>
    </location>
</feature>
<accession>G0PAB8</accession>
<proteinExistence type="predicted"/>
<organism evidence="4">
    <name type="scientific">Caenorhabditis brenneri</name>
    <name type="common">Nematode worm</name>
    <dbReference type="NCBI Taxonomy" id="135651"/>
    <lineage>
        <taxon>Eukaryota</taxon>
        <taxon>Metazoa</taxon>
        <taxon>Ecdysozoa</taxon>
        <taxon>Nematoda</taxon>
        <taxon>Chromadorea</taxon>
        <taxon>Rhabditida</taxon>
        <taxon>Rhabditina</taxon>
        <taxon>Rhabditomorpha</taxon>
        <taxon>Rhabditoidea</taxon>
        <taxon>Rhabditidae</taxon>
        <taxon>Peloderinae</taxon>
        <taxon>Caenorhabditis</taxon>
    </lineage>
</organism>
<evidence type="ECO:0000256" key="2">
    <source>
        <dbReference type="SAM" id="MobiDB-lite"/>
    </source>
</evidence>
<dbReference type="InParanoid" id="G0PAB8"/>